<comment type="caution">
    <text evidence="1">The sequence shown here is derived from an EMBL/GenBank/DDBJ whole genome shotgun (WGS) entry which is preliminary data.</text>
</comment>
<dbReference type="EMBL" id="NHRY01000167">
    <property type="protein sequence ID" value="PPQ32481.1"/>
    <property type="molecule type" value="Genomic_DNA"/>
</dbReference>
<reference evidence="1 2" key="1">
    <citation type="journal article" date="2018" name="Arch. Microbiol.">
        <title>New insights into the metabolic potential of the phototrophic purple bacterium Rhodopila globiformis DSM 161(T) from its draft genome sequence and evidence for a vanadium-dependent nitrogenase.</title>
        <authorList>
            <person name="Imhoff J.F."/>
            <person name="Rahn T."/>
            <person name="Kunzel S."/>
            <person name="Neulinger S.C."/>
        </authorList>
    </citation>
    <scope>NUCLEOTIDE SEQUENCE [LARGE SCALE GENOMIC DNA]</scope>
    <source>
        <strain evidence="1 2">DSM 161</strain>
    </source>
</reference>
<accession>A0A2S6ND18</accession>
<dbReference type="Pfam" id="PF02597">
    <property type="entry name" value="ThiS"/>
    <property type="match status" value="1"/>
</dbReference>
<dbReference type="InterPro" id="IPR016155">
    <property type="entry name" value="Mopterin_synth/thiamin_S_b"/>
</dbReference>
<keyword evidence="2" id="KW-1185">Reference proteome</keyword>
<dbReference type="Gene3D" id="3.10.20.30">
    <property type="match status" value="1"/>
</dbReference>
<organism evidence="1 2">
    <name type="scientific">Rhodopila globiformis</name>
    <name type="common">Rhodopseudomonas globiformis</name>
    <dbReference type="NCBI Taxonomy" id="1071"/>
    <lineage>
        <taxon>Bacteria</taxon>
        <taxon>Pseudomonadati</taxon>
        <taxon>Pseudomonadota</taxon>
        <taxon>Alphaproteobacteria</taxon>
        <taxon>Acetobacterales</taxon>
        <taxon>Acetobacteraceae</taxon>
        <taxon>Rhodopila</taxon>
    </lineage>
</organism>
<dbReference type="InterPro" id="IPR003749">
    <property type="entry name" value="ThiS/MoaD-like"/>
</dbReference>
<evidence type="ECO:0000313" key="1">
    <source>
        <dbReference type="EMBL" id="PPQ32481.1"/>
    </source>
</evidence>
<evidence type="ECO:0000313" key="2">
    <source>
        <dbReference type="Proteomes" id="UP000239724"/>
    </source>
</evidence>
<dbReference type="InterPro" id="IPR012675">
    <property type="entry name" value="Beta-grasp_dom_sf"/>
</dbReference>
<protein>
    <recommendedName>
        <fullName evidence="3">Molybdopterin synthase sulfur carrier subunit</fullName>
    </recommendedName>
</protein>
<name>A0A2S6ND18_RHOGL</name>
<sequence>MVKVVLSSGSVGQSLAGGQTEFEVEATTFRRLVLELERRFPGLGRQVEESMAVAIDGEIFQDAYAAELRPDSEVVLIPKIGGG</sequence>
<dbReference type="AlphaFoldDB" id="A0A2S6ND18"/>
<proteinExistence type="predicted"/>
<dbReference type="RefSeq" id="WP_104519770.1">
    <property type="nucleotide sequence ID" value="NZ_NHRY01000167.1"/>
</dbReference>
<gene>
    <name evidence="1" type="ORF">CCS01_15655</name>
</gene>
<dbReference type="OrthoDB" id="8087696at2"/>
<dbReference type="SUPFAM" id="SSF54285">
    <property type="entry name" value="MoaD/ThiS"/>
    <property type="match status" value="1"/>
</dbReference>
<dbReference type="CDD" id="cd17040">
    <property type="entry name" value="Ubl_MoaD_like"/>
    <property type="match status" value="1"/>
</dbReference>
<dbReference type="Proteomes" id="UP000239724">
    <property type="component" value="Unassembled WGS sequence"/>
</dbReference>
<evidence type="ECO:0008006" key="3">
    <source>
        <dbReference type="Google" id="ProtNLM"/>
    </source>
</evidence>